<reference evidence="6 7" key="1">
    <citation type="submission" date="2019-11" db="EMBL/GenBank/DDBJ databases">
        <title>Novel species isolated from a subtropical stream in China.</title>
        <authorList>
            <person name="Lu H."/>
        </authorList>
    </citation>
    <scope>NUCLEOTIDE SEQUENCE [LARGE SCALE GENOMIC DNA]</scope>
    <source>
        <strain evidence="6 7">FT92W</strain>
    </source>
</reference>
<evidence type="ECO:0000256" key="1">
    <source>
        <dbReference type="ARBA" id="ARBA00009437"/>
    </source>
</evidence>
<dbReference type="CDD" id="cd08414">
    <property type="entry name" value="PBP2_LTTR_aromatics_like"/>
    <property type="match status" value="1"/>
</dbReference>
<name>A0A7X2LVC5_9BURK</name>
<dbReference type="InterPro" id="IPR036388">
    <property type="entry name" value="WH-like_DNA-bd_sf"/>
</dbReference>
<dbReference type="RefSeq" id="WP_154376678.1">
    <property type="nucleotide sequence ID" value="NZ_WKJJ01000011.1"/>
</dbReference>
<dbReference type="EMBL" id="WKJJ01000011">
    <property type="protein sequence ID" value="MRV73784.1"/>
    <property type="molecule type" value="Genomic_DNA"/>
</dbReference>
<dbReference type="GO" id="GO:0003700">
    <property type="term" value="F:DNA-binding transcription factor activity"/>
    <property type="evidence" value="ECO:0007669"/>
    <property type="project" value="InterPro"/>
</dbReference>
<dbReference type="Gene3D" id="3.40.190.10">
    <property type="entry name" value="Periplasmic binding protein-like II"/>
    <property type="match status" value="2"/>
</dbReference>
<organism evidence="6 7">
    <name type="scientific">Pseudoduganella rivuli</name>
    <dbReference type="NCBI Taxonomy" id="2666085"/>
    <lineage>
        <taxon>Bacteria</taxon>
        <taxon>Pseudomonadati</taxon>
        <taxon>Pseudomonadota</taxon>
        <taxon>Betaproteobacteria</taxon>
        <taxon>Burkholderiales</taxon>
        <taxon>Oxalobacteraceae</taxon>
        <taxon>Telluria group</taxon>
        <taxon>Pseudoduganella</taxon>
    </lineage>
</organism>
<dbReference type="SUPFAM" id="SSF46785">
    <property type="entry name" value="Winged helix' DNA-binding domain"/>
    <property type="match status" value="1"/>
</dbReference>
<dbReference type="Pfam" id="PF03466">
    <property type="entry name" value="LysR_substrate"/>
    <property type="match status" value="1"/>
</dbReference>
<keyword evidence="7" id="KW-1185">Reference proteome</keyword>
<keyword evidence="4" id="KW-0804">Transcription</keyword>
<dbReference type="Proteomes" id="UP000446768">
    <property type="component" value="Unassembled WGS sequence"/>
</dbReference>
<evidence type="ECO:0000313" key="6">
    <source>
        <dbReference type="EMBL" id="MRV73784.1"/>
    </source>
</evidence>
<dbReference type="AlphaFoldDB" id="A0A7X2LVC5"/>
<sequence length="294" mass="31758">MNFRQLRYFCEVVEAGSAVHAAERLHVAPTAISMQLAQLEAHLGGELFDRTRRPMEPTALGKFFYPRAKELLLQAARLDGEAQGIASGSRGWLGIGFTRSATFSLLPRAIRRFRAAYPEVQLDLVEALSEYQPAQLRQGRIDIGISRFIGDYHAPADLDYAVTLDDPLVAALPAGHPLARQASVSAGELAREPFILYPKDPISPFGQQIVAVLKATGVEPVVAYSAVEIHTALALVGAGLGVTLVGRSIAENNRSDVCFLPVRNVDSTTTVVGITRANEDSKLVRAFLDVLANG</sequence>
<dbReference type="InterPro" id="IPR005119">
    <property type="entry name" value="LysR_subst-bd"/>
</dbReference>
<protein>
    <submittedName>
        <fullName evidence="6">LysR family transcriptional regulator</fullName>
    </submittedName>
</protein>
<dbReference type="PROSITE" id="PS50931">
    <property type="entry name" value="HTH_LYSR"/>
    <property type="match status" value="1"/>
</dbReference>
<dbReference type="GO" id="GO:0032993">
    <property type="term" value="C:protein-DNA complex"/>
    <property type="evidence" value="ECO:0007669"/>
    <property type="project" value="TreeGrafter"/>
</dbReference>
<comment type="caution">
    <text evidence="6">The sequence shown here is derived from an EMBL/GenBank/DDBJ whole genome shotgun (WGS) entry which is preliminary data.</text>
</comment>
<evidence type="ECO:0000256" key="3">
    <source>
        <dbReference type="ARBA" id="ARBA00023125"/>
    </source>
</evidence>
<dbReference type="Gene3D" id="1.10.10.10">
    <property type="entry name" value="Winged helix-like DNA-binding domain superfamily/Winged helix DNA-binding domain"/>
    <property type="match status" value="1"/>
</dbReference>
<dbReference type="Pfam" id="PF00126">
    <property type="entry name" value="HTH_1"/>
    <property type="match status" value="1"/>
</dbReference>
<proteinExistence type="inferred from homology"/>
<dbReference type="InterPro" id="IPR036390">
    <property type="entry name" value="WH_DNA-bd_sf"/>
</dbReference>
<dbReference type="InterPro" id="IPR000847">
    <property type="entry name" value="LysR_HTH_N"/>
</dbReference>
<evidence type="ECO:0000259" key="5">
    <source>
        <dbReference type="PROSITE" id="PS50931"/>
    </source>
</evidence>
<dbReference type="SUPFAM" id="SSF53850">
    <property type="entry name" value="Periplasmic binding protein-like II"/>
    <property type="match status" value="1"/>
</dbReference>
<feature type="domain" description="HTH lysR-type" evidence="5">
    <location>
        <begin position="1"/>
        <end position="58"/>
    </location>
</feature>
<comment type="similarity">
    <text evidence="1">Belongs to the LysR transcriptional regulatory family.</text>
</comment>
<keyword evidence="2" id="KW-0805">Transcription regulation</keyword>
<accession>A0A7X2LVC5</accession>
<gene>
    <name evidence="6" type="ORF">GJ700_18905</name>
</gene>
<dbReference type="GO" id="GO:0003677">
    <property type="term" value="F:DNA binding"/>
    <property type="evidence" value="ECO:0007669"/>
    <property type="project" value="UniProtKB-KW"/>
</dbReference>
<evidence type="ECO:0000313" key="7">
    <source>
        <dbReference type="Proteomes" id="UP000446768"/>
    </source>
</evidence>
<dbReference type="FunFam" id="1.10.10.10:FF:000001">
    <property type="entry name" value="LysR family transcriptional regulator"/>
    <property type="match status" value="1"/>
</dbReference>
<dbReference type="PANTHER" id="PTHR30346:SF17">
    <property type="entry name" value="LYSR FAMILY TRANSCRIPTIONAL REGULATOR"/>
    <property type="match status" value="1"/>
</dbReference>
<keyword evidence="3" id="KW-0238">DNA-binding</keyword>
<dbReference type="PANTHER" id="PTHR30346">
    <property type="entry name" value="TRANSCRIPTIONAL DUAL REGULATOR HCAR-RELATED"/>
    <property type="match status" value="1"/>
</dbReference>
<evidence type="ECO:0000256" key="2">
    <source>
        <dbReference type="ARBA" id="ARBA00023015"/>
    </source>
</evidence>
<evidence type="ECO:0000256" key="4">
    <source>
        <dbReference type="ARBA" id="ARBA00023163"/>
    </source>
</evidence>